<comment type="similarity">
    <text evidence="1">Belongs to the DNA polymerase type-Y family.</text>
</comment>
<protein>
    <submittedName>
        <fullName evidence="7">DNA polymerase V</fullName>
    </submittedName>
</protein>
<keyword evidence="8" id="KW-1185">Reference proteome</keyword>
<keyword evidence="4" id="KW-0234">DNA repair</keyword>
<evidence type="ECO:0000256" key="2">
    <source>
        <dbReference type="ARBA" id="ARBA00022763"/>
    </source>
</evidence>
<dbReference type="InterPro" id="IPR043128">
    <property type="entry name" value="Rev_trsase/Diguanyl_cyclase"/>
</dbReference>
<dbReference type="GO" id="GO:0003684">
    <property type="term" value="F:damaged DNA binding"/>
    <property type="evidence" value="ECO:0007669"/>
    <property type="project" value="InterPro"/>
</dbReference>
<dbReference type="InterPro" id="IPR017961">
    <property type="entry name" value="DNA_pol_Y-fam_little_finger"/>
</dbReference>
<evidence type="ECO:0000313" key="7">
    <source>
        <dbReference type="EMBL" id="SDY93734.1"/>
    </source>
</evidence>
<dbReference type="EMBL" id="FNOY01000083">
    <property type="protein sequence ID" value="SDY93734.1"/>
    <property type="molecule type" value="Genomic_DNA"/>
</dbReference>
<keyword evidence="3" id="KW-0741">SOS mutagenesis</keyword>
<dbReference type="PROSITE" id="PS50173">
    <property type="entry name" value="UMUC"/>
    <property type="match status" value="1"/>
</dbReference>
<reference evidence="7 8" key="1">
    <citation type="submission" date="2016-10" db="EMBL/GenBank/DDBJ databases">
        <authorList>
            <person name="de Groot N.N."/>
        </authorList>
    </citation>
    <scope>NUCLEOTIDE SEQUENCE [LARGE SCALE GENOMIC DNA]</scope>
    <source>
        <strain evidence="7 8">Nm1</strain>
    </source>
</reference>
<evidence type="ECO:0000256" key="4">
    <source>
        <dbReference type="ARBA" id="ARBA00023204"/>
    </source>
</evidence>
<dbReference type="InterPro" id="IPR043502">
    <property type="entry name" value="DNA/RNA_pol_sf"/>
</dbReference>
<dbReference type="InterPro" id="IPR050116">
    <property type="entry name" value="DNA_polymerase-Y"/>
</dbReference>
<dbReference type="PANTHER" id="PTHR11076">
    <property type="entry name" value="DNA REPAIR POLYMERASE UMUC / TRANSFERASE FAMILY MEMBER"/>
    <property type="match status" value="1"/>
</dbReference>
<dbReference type="GO" id="GO:0003887">
    <property type="term" value="F:DNA-directed DNA polymerase activity"/>
    <property type="evidence" value="ECO:0007669"/>
    <property type="project" value="TreeGrafter"/>
</dbReference>
<evidence type="ECO:0000259" key="6">
    <source>
        <dbReference type="PROSITE" id="PS50173"/>
    </source>
</evidence>
<evidence type="ECO:0000313" key="8">
    <source>
        <dbReference type="Proteomes" id="UP000198640"/>
    </source>
</evidence>
<accession>A0A1H3NXW5</accession>
<evidence type="ECO:0000256" key="5">
    <source>
        <dbReference type="ARBA" id="ARBA00023236"/>
    </source>
</evidence>
<proteinExistence type="inferred from homology"/>
<dbReference type="SUPFAM" id="SSF56672">
    <property type="entry name" value="DNA/RNA polymerases"/>
    <property type="match status" value="1"/>
</dbReference>
<dbReference type="Gene3D" id="1.10.150.20">
    <property type="entry name" value="5' to 3' exonuclease, C-terminal subdomain"/>
    <property type="match status" value="1"/>
</dbReference>
<organism evidence="7 8">
    <name type="scientific">Nitrosomonas halophila</name>
    <dbReference type="NCBI Taxonomy" id="44576"/>
    <lineage>
        <taxon>Bacteria</taxon>
        <taxon>Pseudomonadati</taxon>
        <taxon>Pseudomonadota</taxon>
        <taxon>Betaproteobacteria</taxon>
        <taxon>Nitrosomonadales</taxon>
        <taxon>Nitrosomonadaceae</taxon>
        <taxon>Nitrosomonas</taxon>
    </lineage>
</organism>
<feature type="domain" description="UmuC" evidence="6">
    <location>
        <begin position="13"/>
        <end position="201"/>
    </location>
</feature>
<dbReference type="InterPro" id="IPR001126">
    <property type="entry name" value="UmuC"/>
</dbReference>
<keyword evidence="2" id="KW-0227">DNA damage</keyword>
<dbReference type="Pfam" id="PF11799">
    <property type="entry name" value="IMS_C"/>
    <property type="match status" value="1"/>
</dbReference>
<gene>
    <name evidence="7" type="ORF">SAMN05421881_10838</name>
</gene>
<dbReference type="AlphaFoldDB" id="A0A1H3NXW5"/>
<dbReference type="OrthoDB" id="9808813at2"/>
<dbReference type="GO" id="GO:0006281">
    <property type="term" value="P:DNA repair"/>
    <property type="evidence" value="ECO:0007669"/>
    <property type="project" value="UniProtKB-KW"/>
</dbReference>
<evidence type="ECO:0000256" key="3">
    <source>
        <dbReference type="ARBA" id="ARBA00023199"/>
    </source>
</evidence>
<dbReference type="GO" id="GO:0042276">
    <property type="term" value="P:error-prone translesion synthesis"/>
    <property type="evidence" value="ECO:0007669"/>
    <property type="project" value="TreeGrafter"/>
</dbReference>
<dbReference type="InterPro" id="IPR025188">
    <property type="entry name" value="DUF4113"/>
</dbReference>
<name>A0A1H3NXW5_9PROT</name>
<dbReference type="NCBIfam" id="NF002955">
    <property type="entry name" value="PRK03609.1"/>
    <property type="match status" value="1"/>
</dbReference>
<dbReference type="GO" id="GO:0005829">
    <property type="term" value="C:cytosol"/>
    <property type="evidence" value="ECO:0007669"/>
    <property type="project" value="TreeGrafter"/>
</dbReference>
<dbReference type="PANTHER" id="PTHR11076:SF34">
    <property type="entry name" value="PROTEIN UMUC"/>
    <property type="match status" value="1"/>
</dbReference>
<dbReference type="Gene3D" id="3.30.70.270">
    <property type="match status" value="1"/>
</dbReference>
<keyword evidence="5" id="KW-0742">SOS response</keyword>
<dbReference type="GO" id="GO:0009432">
    <property type="term" value="P:SOS response"/>
    <property type="evidence" value="ECO:0007669"/>
    <property type="project" value="UniProtKB-KW"/>
</dbReference>
<evidence type="ECO:0000256" key="1">
    <source>
        <dbReference type="ARBA" id="ARBA00010945"/>
    </source>
</evidence>
<dbReference type="Pfam" id="PF13438">
    <property type="entry name" value="DUF4113"/>
    <property type="match status" value="1"/>
</dbReference>
<sequence length="437" mass="48136">MPIHNTPASRQLFALVDVNNFYVSCERVFNPALEGRPVVVLSNNDGCVVARSNEVKALGVKMGVPWFRIRALAAAHGVLARSSNYALYGDMSNRVMTILRNYSPEVEVYSIDECFLGLNGLTSLWPSVTALGQSIRQRVRQWTGLPVCVGIGASKTLAKLANHLAKQRPEFNGVCDLTAMTPPQIDGLLSTIAAGEVWGIGHQTRQQLHAAGIETVQALCEADPAWLRAQFGVVMARIGNELCGRSCLALEEIAAPKKQIISSRSFGQPISRLPELNESVASHASSAAEKLRRQHSVCHAIQVFIQTHPFREQDRQYSNHIAVPLPNASADTRLLIRAALFGLKRIYRPGYAYKKAGVILAGIEPATLSQETLCKPYGTGEQPDKLMKTLDQINQKYGRDTVTFFSTSVTKPWHMRRERMSPCYTTQWSDVPVARAG</sequence>
<dbReference type="Gene3D" id="3.40.1170.60">
    <property type="match status" value="1"/>
</dbReference>
<dbReference type="CDD" id="cd01700">
    <property type="entry name" value="PolY_Pol_V_umuC"/>
    <property type="match status" value="1"/>
</dbReference>
<dbReference type="RefSeq" id="WP_090415709.1">
    <property type="nucleotide sequence ID" value="NZ_FNOY01000083.1"/>
</dbReference>
<dbReference type="STRING" id="44576.SAMN05421881_10838"/>
<dbReference type="Pfam" id="PF00817">
    <property type="entry name" value="IMS"/>
    <property type="match status" value="1"/>
</dbReference>
<dbReference type="Proteomes" id="UP000198640">
    <property type="component" value="Unassembled WGS sequence"/>
</dbReference>